<proteinExistence type="predicted"/>
<dbReference type="Proteomes" id="UP000186922">
    <property type="component" value="Unassembled WGS sequence"/>
</dbReference>
<name>A0A1D1UIN1_RAMVA</name>
<evidence type="ECO:0000313" key="2">
    <source>
        <dbReference type="Proteomes" id="UP000186922"/>
    </source>
</evidence>
<accession>A0A1D1UIN1</accession>
<gene>
    <name evidence="1" type="primary">RvY_02103-1</name>
    <name evidence="1" type="synonym">RvY_02103.1</name>
    <name evidence="1" type="ORF">RvY_02103</name>
</gene>
<sequence length="82" mass="9562">LARNFLLARNISSCMYPRTTYHVVIVRGKWYQLKISFAYNADHECRVTENQCQLTFLLTSLAFDDISFAHTPDGAEYRRAIE</sequence>
<organism evidence="1 2">
    <name type="scientific">Ramazzottius varieornatus</name>
    <name type="common">Water bear</name>
    <name type="synonym">Tardigrade</name>
    <dbReference type="NCBI Taxonomy" id="947166"/>
    <lineage>
        <taxon>Eukaryota</taxon>
        <taxon>Metazoa</taxon>
        <taxon>Ecdysozoa</taxon>
        <taxon>Tardigrada</taxon>
        <taxon>Eutardigrada</taxon>
        <taxon>Parachela</taxon>
        <taxon>Hypsibioidea</taxon>
        <taxon>Ramazzottiidae</taxon>
        <taxon>Ramazzottius</taxon>
    </lineage>
</organism>
<comment type="caution">
    <text evidence="1">The sequence shown here is derived from an EMBL/GenBank/DDBJ whole genome shotgun (WGS) entry which is preliminary data.</text>
</comment>
<dbReference type="AlphaFoldDB" id="A0A1D1UIN1"/>
<keyword evidence="2" id="KW-1185">Reference proteome</keyword>
<reference evidence="1 2" key="1">
    <citation type="journal article" date="2016" name="Nat. Commun.">
        <title>Extremotolerant tardigrade genome and improved radiotolerance of human cultured cells by tardigrade-unique protein.</title>
        <authorList>
            <person name="Hashimoto T."/>
            <person name="Horikawa D.D."/>
            <person name="Saito Y."/>
            <person name="Kuwahara H."/>
            <person name="Kozuka-Hata H."/>
            <person name="Shin-I T."/>
            <person name="Minakuchi Y."/>
            <person name="Ohishi K."/>
            <person name="Motoyama A."/>
            <person name="Aizu T."/>
            <person name="Enomoto A."/>
            <person name="Kondo K."/>
            <person name="Tanaka S."/>
            <person name="Hara Y."/>
            <person name="Koshikawa S."/>
            <person name="Sagara H."/>
            <person name="Miura T."/>
            <person name="Yokobori S."/>
            <person name="Miyagawa K."/>
            <person name="Suzuki Y."/>
            <person name="Kubo T."/>
            <person name="Oyama M."/>
            <person name="Kohara Y."/>
            <person name="Fujiyama A."/>
            <person name="Arakawa K."/>
            <person name="Katayama T."/>
            <person name="Toyoda A."/>
            <person name="Kunieda T."/>
        </authorList>
    </citation>
    <scope>NUCLEOTIDE SEQUENCE [LARGE SCALE GENOMIC DNA]</scope>
    <source>
        <strain evidence="1 2">YOKOZUNA-1</strain>
    </source>
</reference>
<feature type="non-terminal residue" evidence="1">
    <location>
        <position position="1"/>
    </location>
</feature>
<evidence type="ECO:0000313" key="1">
    <source>
        <dbReference type="EMBL" id="GAU89566.1"/>
    </source>
</evidence>
<dbReference type="EMBL" id="BDGG01000001">
    <property type="protein sequence ID" value="GAU89566.1"/>
    <property type="molecule type" value="Genomic_DNA"/>
</dbReference>
<protein>
    <submittedName>
        <fullName evidence="1">Uncharacterized protein</fullName>
    </submittedName>
</protein>